<dbReference type="EMBL" id="JAWRVE010000245">
    <property type="protein sequence ID" value="KAL1847368.1"/>
    <property type="molecule type" value="Genomic_DNA"/>
</dbReference>
<feature type="domain" description="Amino acid transporter transmembrane" evidence="10">
    <location>
        <begin position="192"/>
        <end position="340"/>
    </location>
</feature>
<dbReference type="Proteomes" id="UP001583177">
    <property type="component" value="Unassembled WGS sequence"/>
</dbReference>
<comment type="caution">
    <text evidence="11">The sequence shown here is derived from an EMBL/GenBank/DDBJ whole genome shotgun (WGS) entry which is preliminary data.</text>
</comment>
<gene>
    <name evidence="11" type="ORF">Daus18300_013985</name>
</gene>
<keyword evidence="3" id="KW-0813">Transport</keyword>
<feature type="compositionally biased region" description="Low complexity" evidence="8">
    <location>
        <begin position="44"/>
        <end position="76"/>
    </location>
</feature>
<feature type="transmembrane region" description="Helical" evidence="9">
    <location>
        <begin position="443"/>
        <end position="462"/>
    </location>
</feature>
<feature type="transmembrane region" description="Helical" evidence="9">
    <location>
        <begin position="198"/>
        <end position="217"/>
    </location>
</feature>
<evidence type="ECO:0000256" key="7">
    <source>
        <dbReference type="ARBA" id="ARBA00023136"/>
    </source>
</evidence>
<evidence type="ECO:0000313" key="11">
    <source>
        <dbReference type="EMBL" id="KAL1847368.1"/>
    </source>
</evidence>
<keyword evidence="4 9" id="KW-0812">Transmembrane</keyword>
<reference evidence="11 12" key="1">
    <citation type="journal article" date="2024" name="IMA Fungus">
        <title>IMA Genome - F19 : A genome assembly and annotation guide to empower mycologists, including annotated draft genome sequences of Ceratocystis pirilliformis, Diaporthe australafricana, Fusarium ophioides, Paecilomyces lecythidis, and Sporothrix stenoceras.</title>
        <authorList>
            <person name="Aylward J."/>
            <person name="Wilson A.M."/>
            <person name="Visagie C.M."/>
            <person name="Spraker J."/>
            <person name="Barnes I."/>
            <person name="Buitendag C."/>
            <person name="Ceriani C."/>
            <person name="Del Mar Angel L."/>
            <person name="du Plessis D."/>
            <person name="Fuchs T."/>
            <person name="Gasser K."/>
            <person name="Kramer D."/>
            <person name="Li W."/>
            <person name="Munsamy K."/>
            <person name="Piso A."/>
            <person name="Price J.L."/>
            <person name="Sonnekus B."/>
            <person name="Thomas C."/>
            <person name="van der Nest A."/>
            <person name="van Dijk A."/>
            <person name="van Heerden A."/>
            <person name="van Vuuren N."/>
            <person name="Yilmaz N."/>
            <person name="Duong T.A."/>
            <person name="van der Merwe N.A."/>
            <person name="Wingfield M.J."/>
            <person name="Wingfield B.D."/>
        </authorList>
    </citation>
    <scope>NUCLEOTIDE SEQUENCE [LARGE SCALE GENOMIC DNA]</scope>
    <source>
        <strain evidence="11 12">CMW 18300</strain>
    </source>
</reference>
<keyword evidence="12" id="KW-1185">Reference proteome</keyword>
<dbReference type="PANTHER" id="PTHR22950:SF458">
    <property type="entry name" value="SODIUM-COUPLED NEUTRAL AMINO ACID TRANSPORTER 11-RELATED"/>
    <property type="match status" value="1"/>
</dbReference>
<proteinExistence type="inferred from homology"/>
<feature type="transmembrane region" description="Helical" evidence="9">
    <location>
        <begin position="483"/>
        <end position="500"/>
    </location>
</feature>
<feature type="transmembrane region" description="Helical" evidence="9">
    <location>
        <begin position="357"/>
        <end position="378"/>
    </location>
</feature>
<evidence type="ECO:0000313" key="12">
    <source>
        <dbReference type="Proteomes" id="UP001583177"/>
    </source>
</evidence>
<keyword evidence="5" id="KW-0029">Amino-acid transport</keyword>
<feature type="compositionally biased region" description="Low complexity" evidence="8">
    <location>
        <begin position="87"/>
        <end position="97"/>
    </location>
</feature>
<feature type="transmembrane region" description="Helical" evidence="9">
    <location>
        <begin position="399"/>
        <end position="423"/>
    </location>
</feature>
<evidence type="ECO:0000256" key="9">
    <source>
        <dbReference type="SAM" id="Phobius"/>
    </source>
</evidence>
<feature type="transmembrane region" description="Helical" evidence="9">
    <location>
        <begin position="506"/>
        <end position="526"/>
    </location>
</feature>
<feature type="transmembrane region" description="Helical" evidence="9">
    <location>
        <begin position="267"/>
        <end position="291"/>
    </location>
</feature>
<dbReference type="Pfam" id="PF01490">
    <property type="entry name" value="Aa_trans"/>
    <property type="match status" value="2"/>
</dbReference>
<keyword evidence="6 9" id="KW-1133">Transmembrane helix</keyword>
<protein>
    <recommendedName>
        <fullName evidence="10">Amino acid transporter transmembrane domain-containing protein</fullName>
    </recommendedName>
</protein>
<feature type="transmembrane region" description="Helical" evidence="9">
    <location>
        <begin position="320"/>
        <end position="337"/>
    </location>
</feature>
<feature type="transmembrane region" description="Helical" evidence="9">
    <location>
        <begin position="223"/>
        <end position="246"/>
    </location>
</feature>
<accession>A0ABR3VX05</accession>
<evidence type="ECO:0000256" key="3">
    <source>
        <dbReference type="ARBA" id="ARBA00022448"/>
    </source>
</evidence>
<feature type="region of interest" description="Disordered" evidence="8">
    <location>
        <begin position="168"/>
        <end position="188"/>
    </location>
</feature>
<evidence type="ECO:0000256" key="1">
    <source>
        <dbReference type="ARBA" id="ARBA00004141"/>
    </source>
</evidence>
<name>A0ABR3VX05_9PEZI</name>
<evidence type="ECO:0000256" key="6">
    <source>
        <dbReference type="ARBA" id="ARBA00022989"/>
    </source>
</evidence>
<feature type="compositionally biased region" description="Acidic residues" evidence="8">
    <location>
        <begin position="27"/>
        <end position="39"/>
    </location>
</feature>
<feature type="region of interest" description="Disordered" evidence="8">
    <location>
        <begin position="1"/>
        <end position="155"/>
    </location>
</feature>
<evidence type="ECO:0000256" key="8">
    <source>
        <dbReference type="SAM" id="MobiDB-lite"/>
    </source>
</evidence>
<feature type="domain" description="Amino acid transporter transmembrane" evidence="10">
    <location>
        <begin position="361"/>
        <end position="558"/>
    </location>
</feature>
<comment type="subcellular location">
    <subcellularLocation>
        <location evidence="1">Membrane</location>
        <topology evidence="1">Multi-pass membrane protein</topology>
    </subcellularLocation>
</comment>
<feature type="transmembrane region" description="Helical" evidence="9">
    <location>
        <begin position="538"/>
        <end position="560"/>
    </location>
</feature>
<feature type="compositionally biased region" description="Pro residues" evidence="8">
    <location>
        <begin position="77"/>
        <end position="86"/>
    </location>
</feature>
<dbReference type="PANTHER" id="PTHR22950">
    <property type="entry name" value="AMINO ACID TRANSPORTER"/>
    <property type="match status" value="1"/>
</dbReference>
<dbReference type="InterPro" id="IPR013057">
    <property type="entry name" value="AA_transpt_TM"/>
</dbReference>
<sequence>MAEARSQHHAGSAEAASTRDPEAEALLFDDDAGSSEGDEDIGKQQQQDTTAAGAANGSTRLAGAAAAAPAHGAMRPPSSPGTPTPPSGQRTPRTPQRVRFDPNPTILHGRTPNGTADSFDSPRRGSSSSDQRDSFDDLDFDIGGGGDDADGQHRRPLLTGIEAPSVALANGPWGGEHDDADSWAESERQRPKSGLRSAFMNMANSIIGAGIIGQPYAFKQAGLLSGVVLLVGLTIVVDWTICLIVVNSKLSGANSFQGTVEHCFGRSGLIAISLAQWLFAFGGMVAFGVIVGDTIPHVLQAVWPGLSDMPVLGILADRKAVIVIFILGVSYPLTLYRDIAKGFFVPSEDRGSFSTPLLTVNSGILPAIGVISFAFVCHHNSLLIYGSLKTPTIDRFSRVTHFSTGVSMLACMIMALAGFITFGDKTLGNILNNFPADNTMVNVARLCLGLNMLTTLPLEAFVCREVMLNYYFPGEPFNMHLHLIFSTSLVISATVLSVMTCDLGSVFELVGATSACAMAYILPPLCYIKLSSRSWKTYVAVAVVIFGCAVMVISTLQAVAKIIKGEGGVAQCM</sequence>
<evidence type="ECO:0000256" key="2">
    <source>
        <dbReference type="ARBA" id="ARBA00008066"/>
    </source>
</evidence>
<organism evidence="11 12">
    <name type="scientific">Diaporthe australafricana</name>
    <dbReference type="NCBI Taxonomy" id="127596"/>
    <lineage>
        <taxon>Eukaryota</taxon>
        <taxon>Fungi</taxon>
        <taxon>Dikarya</taxon>
        <taxon>Ascomycota</taxon>
        <taxon>Pezizomycotina</taxon>
        <taxon>Sordariomycetes</taxon>
        <taxon>Sordariomycetidae</taxon>
        <taxon>Diaporthales</taxon>
        <taxon>Diaporthaceae</taxon>
        <taxon>Diaporthe</taxon>
    </lineage>
</organism>
<evidence type="ECO:0000256" key="4">
    <source>
        <dbReference type="ARBA" id="ARBA00022692"/>
    </source>
</evidence>
<comment type="similarity">
    <text evidence="2">Belongs to the amino acid/polyamine transporter 2 family.</text>
</comment>
<evidence type="ECO:0000259" key="10">
    <source>
        <dbReference type="Pfam" id="PF01490"/>
    </source>
</evidence>
<keyword evidence="7 9" id="KW-0472">Membrane</keyword>
<evidence type="ECO:0000256" key="5">
    <source>
        <dbReference type="ARBA" id="ARBA00022970"/>
    </source>
</evidence>